<name>A0AA46NZ08_9NOCA</name>
<proteinExistence type="predicted"/>
<organism evidence="2 3">
    <name type="scientific">Rhodococcus aetherivorans</name>
    <dbReference type="NCBI Taxonomy" id="191292"/>
    <lineage>
        <taxon>Bacteria</taxon>
        <taxon>Bacillati</taxon>
        <taxon>Actinomycetota</taxon>
        <taxon>Actinomycetes</taxon>
        <taxon>Mycobacteriales</taxon>
        <taxon>Nocardiaceae</taxon>
        <taxon>Rhodococcus</taxon>
    </lineage>
</organism>
<feature type="region of interest" description="Disordered" evidence="1">
    <location>
        <begin position="1"/>
        <end position="67"/>
    </location>
</feature>
<protein>
    <submittedName>
        <fullName evidence="2">Uncharacterized protein</fullName>
    </submittedName>
</protein>
<dbReference type="EMBL" id="CP106982">
    <property type="protein sequence ID" value="UYF97118.1"/>
    <property type="molecule type" value="Genomic_DNA"/>
</dbReference>
<dbReference type="Proteomes" id="UP001163947">
    <property type="component" value="Chromosome"/>
</dbReference>
<dbReference type="GeneID" id="83623170"/>
<dbReference type="AlphaFoldDB" id="A0AA46NZ08"/>
<evidence type="ECO:0000313" key="3">
    <source>
        <dbReference type="Proteomes" id="UP001163947"/>
    </source>
</evidence>
<sequence>MITKMTLNPAITPDTDRHNPSSPPDTQALHARPRTLPAVTAPRLTGRAGQQERCGWEPGRASRAKVCDAEKMPTDPIVHPPANVIALAQHPRYQHADWTISERLVRRQELVLQHLGVCGDDGS</sequence>
<reference evidence="2" key="1">
    <citation type="submission" date="2022-09" db="EMBL/GenBank/DDBJ databases">
        <title>The genome sequence of Rhodococcus aetherivorans N1.</title>
        <authorList>
            <person name="Jiang W."/>
        </authorList>
    </citation>
    <scope>NUCLEOTIDE SEQUENCE</scope>
    <source>
        <strain evidence="2">N1</strain>
    </source>
</reference>
<evidence type="ECO:0000256" key="1">
    <source>
        <dbReference type="SAM" id="MobiDB-lite"/>
    </source>
</evidence>
<dbReference type="RefSeq" id="WP_263510393.1">
    <property type="nucleotide sequence ID" value="NZ_CP106982.1"/>
</dbReference>
<accession>A0AA46NZ08</accession>
<evidence type="ECO:0000313" key="2">
    <source>
        <dbReference type="EMBL" id="UYF97118.1"/>
    </source>
</evidence>
<gene>
    <name evidence="2" type="ORF">OCS65_22110</name>
</gene>